<dbReference type="EMBL" id="CACRUT010000008">
    <property type="protein sequence ID" value="VYT92800.1"/>
    <property type="molecule type" value="Genomic_DNA"/>
</dbReference>
<evidence type="ECO:0000256" key="1">
    <source>
        <dbReference type="ARBA" id="ARBA00010641"/>
    </source>
</evidence>
<evidence type="ECO:0000256" key="2">
    <source>
        <dbReference type="ARBA" id="ARBA00023015"/>
    </source>
</evidence>
<evidence type="ECO:0000313" key="7">
    <source>
        <dbReference type="EMBL" id="VYT92800.1"/>
    </source>
</evidence>
<comment type="similarity">
    <text evidence="1">Belongs to the sigma-70 factor family. ECF subfamily.</text>
</comment>
<feature type="domain" description="RNA polymerase sigma-70 region 2" evidence="5">
    <location>
        <begin position="51"/>
        <end position="118"/>
    </location>
</feature>
<keyword evidence="2" id="KW-0805">Transcription regulation</keyword>
<dbReference type="SUPFAM" id="SSF88946">
    <property type="entry name" value="Sigma2 domain of RNA polymerase sigma factors"/>
    <property type="match status" value="1"/>
</dbReference>
<dbReference type="InterPro" id="IPR013325">
    <property type="entry name" value="RNA_pol_sigma_r2"/>
</dbReference>
<feature type="domain" description="RNA polymerase sigma factor 70 region 4 type 2" evidence="6">
    <location>
        <begin position="148"/>
        <end position="198"/>
    </location>
</feature>
<dbReference type="InterPro" id="IPR007627">
    <property type="entry name" value="RNA_pol_sigma70_r2"/>
</dbReference>
<dbReference type="PANTHER" id="PTHR43133:SF46">
    <property type="entry name" value="RNA POLYMERASE SIGMA-70 FACTOR ECF SUBFAMILY"/>
    <property type="match status" value="1"/>
</dbReference>
<dbReference type="GO" id="GO:0006352">
    <property type="term" value="P:DNA-templated transcription initiation"/>
    <property type="evidence" value="ECO:0007669"/>
    <property type="project" value="InterPro"/>
</dbReference>
<organism evidence="7">
    <name type="scientific">Paraprevotella clara</name>
    <dbReference type="NCBI Taxonomy" id="454154"/>
    <lineage>
        <taxon>Bacteria</taxon>
        <taxon>Pseudomonadati</taxon>
        <taxon>Bacteroidota</taxon>
        <taxon>Bacteroidia</taxon>
        <taxon>Bacteroidales</taxon>
        <taxon>Prevotellaceae</taxon>
        <taxon>Paraprevotella</taxon>
    </lineage>
</organism>
<keyword evidence="3" id="KW-0731">Sigma factor</keyword>
<sequence length="209" mass="25281">MYGMLQPVFCNALYSVLRRFVQWRFARPRYFCKVLMKNRENMEERFDFADFYESHYRSALRYASMYVFNDEDARDIVSDVLLRFLEQGEKLNRERNVVGLFFSMIYNKCMDYLRRRSRFKQIKYKLKQTADRFSDDEFEALCHKELFRIIGETLSGMPALQQEVFLDIHMEGQTYLEVAKARNITKRVVEYQLRKAERTVGCSLQRMYG</sequence>
<evidence type="ECO:0000256" key="4">
    <source>
        <dbReference type="ARBA" id="ARBA00023163"/>
    </source>
</evidence>
<dbReference type="GO" id="GO:0016987">
    <property type="term" value="F:sigma factor activity"/>
    <property type="evidence" value="ECO:0007669"/>
    <property type="project" value="UniProtKB-KW"/>
</dbReference>
<dbReference type="SUPFAM" id="SSF88659">
    <property type="entry name" value="Sigma3 and sigma4 domains of RNA polymerase sigma factors"/>
    <property type="match status" value="1"/>
</dbReference>
<protein>
    <submittedName>
        <fullName evidence="7">RNA polymerase sigma factor</fullName>
    </submittedName>
</protein>
<accession>A0A6N3AT89</accession>
<dbReference type="AlphaFoldDB" id="A0A6N3AT89"/>
<dbReference type="InterPro" id="IPR039425">
    <property type="entry name" value="RNA_pol_sigma-70-like"/>
</dbReference>
<evidence type="ECO:0000256" key="3">
    <source>
        <dbReference type="ARBA" id="ARBA00023082"/>
    </source>
</evidence>
<keyword evidence="4" id="KW-0804">Transcription</keyword>
<dbReference type="Gene3D" id="1.10.1740.10">
    <property type="match status" value="1"/>
</dbReference>
<dbReference type="InterPro" id="IPR014284">
    <property type="entry name" value="RNA_pol_sigma-70_dom"/>
</dbReference>
<reference evidence="7" key="1">
    <citation type="submission" date="2019-11" db="EMBL/GenBank/DDBJ databases">
        <authorList>
            <person name="Feng L."/>
        </authorList>
    </citation>
    <scope>NUCLEOTIDE SEQUENCE</scope>
    <source>
        <strain evidence="7">PclaraLFYP37</strain>
    </source>
</reference>
<evidence type="ECO:0000259" key="6">
    <source>
        <dbReference type="Pfam" id="PF08281"/>
    </source>
</evidence>
<gene>
    <name evidence="7" type="ORF">PCLFYP37_01497</name>
</gene>
<dbReference type="Pfam" id="PF08281">
    <property type="entry name" value="Sigma70_r4_2"/>
    <property type="match status" value="1"/>
</dbReference>
<dbReference type="Pfam" id="PF04542">
    <property type="entry name" value="Sigma70_r2"/>
    <property type="match status" value="1"/>
</dbReference>
<name>A0A6N3AT89_9BACT</name>
<dbReference type="InterPro" id="IPR013324">
    <property type="entry name" value="RNA_pol_sigma_r3/r4-like"/>
</dbReference>
<dbReference type="NCBIfam" id="TIGR02937">
    <property type="entry name" value="sigma70-ECF"/>
    <property type="match status" value="1"/>
</dbReference>
<proteinExistence type="inferred from homology"/>
<dbReference type="GO" id="GO:0003677">
    <property type="term" value="F:DNA binding"/>
    <property type="evidence" value="ECO:0007669"/>
    <property type="project" value="InterPro"/>
</dbReference>
<dbReference type="PANTHER" id="PTHR43133">
    <property type="entry name" value="RNA POLYMERASE ECF-TYPE SIGMA FACTO"/>
    <property type="match status" value="1"/>
</dbReference>
<dbReference type="InterPro" id="IPR013249">
    <property type="entry name" value="RNA_pol_sigma70_r4_t2"/>
</dbReference>
<evidence type="ECO:0000259" key="5">
    <source>
        <dbReference type="Pfam" id="PF04542"/>
    </source>
</evidence>